<accession>A0AAU8JL91</accession>
<keyword evidence="2" id="KW-0255">Endonuclease</keyword>
<dbReference type="EMBL" id="CP159837">
    <property type="protein sequence ID" value="XCM39485.1"/>
    <property type="molecule type" value="Genomic_DNA"/>
</dbReference>
<dbReference type="AlphaFoldDB" id="A0AAU8JL91"/>
<dbReference type="GO" id="GO:0004519">
    <property type="term" value="F:endonuclease activity"/>
    <property type="evidence" value="ECO:0007669"/>
    <property type="project" value="UniProtKB-KW"/>
</dbReference>
<evidence type="ECO:0000313" key="2">
    <source>
        <dbReference type="EMBL" id="XCM39485.1"/>
    </source>
</evidence>
<dbReference type="PANTHER" id="PTHR34107">
    <property type="entry name" value="SLL0198 PROTEIN-RELATED"/>
    <property type="match status" value="1"/>
</dbReference>
<name>A0AAU8JL91_9CYAN</name>
<dbReference type="Gene3D" id="3.90.1570.10">
    <property type="entry name" value="tt1808, chain A"/>
    <property type="match status" value="1"/>
</dbReference>
<dbReference type="InterPro" id="IPR008538">
    <property type="entry name" value="Uma2"/>
</dbReference>
<organism evidence="2">
    <name type="scientific">Planktothricoides raciborskii GIHE-MW2</name>
    <dbReference type="NCBI Taxonomy" id="2792601"/>
    <lineage>
        <taxon>Bacteria</taxon>
        <taxon>Bacillati</taxon>
        <taxon>Cyanobacteriota</taxon>
        <taxon>Cyanophyceae</taxon>
        <taxon>Oscillatoriophycideae</taxon>
        <taxon>Oscillatoriales</taxon>
        <taxon>Oscillatoriaceae</taxon>
        <taxon>Planktothricoides</taxon>
    </lineage>
</organism>
<feature type="domain" description="Putative restriction endonuclease" evidence="1">
    <location>
        <begin position="18"/>
        <end position="189"/>
    </location>
</feature>
<proteinExistence type="predicted"/>
<dbReference type="SUPFAM" id="SSF52980">
    <property type="entry name" value="Restriction endonuclease-like"/>
    <property type="match status" value="1"/>
</dbReference>
<evidence type="ECO:0000259" key="1">
    <source>
        <dbReference type="Pfam" id="PF05685"/>
    </source>
</evidence>
<reference evidence="2" key="1">
    <citation type="submission" date="2024-07" db="EMBL/GenBank/DDBJ databases">
        <authorList>
            <person name="Kim Y.J."/>
            <person name="Jeong J.Y."/>
        </authorList>
    </citation>
    <scope>NUCLEOTIDE SEQUENCE</scope>
    <source>
        <strain evidence="2">GIHE-MW2</strain>
    </source>
</reference>
<dbReference type="InterPro" id="IPR012296">
    <property type="entry name" value="Nuclease_put_TT1808"/>
</dbReference>
<protein>
    <submittedName>
        <fullName evidence="2">Uma2 family endonuclease</fullName>
    </submittedName>
</protein>
<gene>
    <name evidence="2" type="ORF">ABWT76_002418</name>
</gene>
<dbReference type="PANTHER" id="PTHR34107:SF2">
    <property type="entry name" value="SLL0888 PROTEIN"/>
    <property type="match status" value="1"/>
</dbReference>
<dbReference type="RefSeq" id="WP_354636184.1">
    <property type="nucleotide sequence ID" value="NZ_CP159837.1"/>
</dbReference>
<keyword evidence="2" id="KW-0378">Hydrolase</keyword>
<dbReference type="Pfam" id="PF05685">
    <property type="entry name" value="Uma2"/>
    <property type="match status" value="1"/>
</dbReference>
<dbReference type="InterPro" id="IPR011335">
    <property type="entry name" value="Restrct_endonuc-II-like"/>
</dbReference>
<sequence length="205" mass="23099">MTNTLIKPEAVTSEIMSLEDFLNYDDGTDAWYELEDGRLLFMPSESDINQRIAMFLLAHCLQRGIPFYRFRMKIEVVVMGGRATVRVPDLLVLTEELAQVMTGATRSIVMLDMPPPELVVEVVSPGNENKNRDYRYKKSQYQARGIGEYWIVDPIQEKITVLTLVEGLYEEAEFTGDAIIASPFLSALNEESPLTVAQVLQAGKS</sequence>
<keyword evidence="2" id="KW-0540">Nuclease</keyword>
<dbReference type="CDD" id="cd06260">
    <property type="entry name" value="DUF820-like"/>
    <property type="match status" value="1"/>
</dbReference>